<gene>
    <name evidence="5" type="primary">lolD_1</name>
    <name evidence="5" type="ORF">MAA8898_00422</name>
</gene>
<dbReference type="EMBL" id="FXYF01000001">
    <property type="protein sequence ID" value="SMX33225.1"/>
    <property type="molecule type" value="Genomic_DNA"/>
</dbReference>
<accession>A0A238JRN5</accession>
<proteinExistence type="inferred from homology"/>
<dbReference type="InterPro" id="IPR027417">
    <property type="entry name" value="P-loop_NTPase"/>
</dbReference>
<dbReference type="OrthoDB" id="9787227at2"/>
<dbReference type="PROSITE" id="PS50893">
    <property type="entry name" value="ABC_TRANSPORTER_2"/>
    <property type="match status" value="1"/>
</dbReference>
<dbReference type="EC" id="3.6.3.-" evidence="5"/>
<dbReference type="PANTHER" id="PTHR24220">
    <property type="entry name" value="IMPORT ATP-BINDING PROTEIN"/>
    <property type="match status" value="1"/>
</dbReference>
<keyword evidence="5" id="KW-0378">Hydrolase</keyword>
<dbReference type="PROSITE" id="PS00211">
    <property type="entry name" value="ABC_TRANSPORTER_1"/>
    <property type="match status" value="1"/>
</dbReference>
<dbReference type="GO" id="GO:0005524">
    <property type="term" value="F:ATP binding"/>
    <property type="evidence" value="ECO:0007669"/>
    <property type="project" value="UniProtKB-KW"/>
</dbReference>
<keyword evidence="3 5" id="KW-0067">ATP-binding</keyword>
<name>A0A238JRN5_9RHOB</name>
<organism evidence="5 6">
    <name type="scientific">Maliponia aquimaris</name>
    <dbReference type="NCBI Taxonomy" id="1673631"/>
    <lineage>
        <taxon>Bacteria</taxon>
        <taxon>Pseudomonadati</taxon>
        <taxon>Pseudomonadota</taxon>
        <taxon>Alphaproteobacteria</taxon>
        <taxon>Rhodobacterales</taxon>
        <taxon>Paracoccaceae</taxon>
        <taxon>Maliponia</taxon>
    </lineage>
</organism>
<dbReference type="InterPro" id="IPR015854">
    <property type="entry name" value="ABC_transpr_LolD-like"/>
</dbReference>
<dbReference type="GO" id="GO:0016887">
    <property type="term" value="F:ATP hydrolysis activity"/>
    <property type="evidence" value="ECO:0007669"/>
    <property type="project" value="InterPro"/>
</dbReference>
<dbReference type="PANTHER" id="PTHR24220:SF689">
    <property type="entry name" value="LIPOPROTEIN-RELEASING SYSTEM ATP-BINDING PROTEIN LOLD"/>
    <property type="match status" value="1"/>
</dbReference>
<evidence type="ECO:0000313" key="5">
    <source>
        <dbReference type="EMBL" id="SMX33225.1"/>
    </source>
</evidence>
<dbReference type="GO" id="GO:0022857">
    <property type="term" value="F:transmembrane transporter activity"/>
    <property type="evidence" value="ECO:0007669"/>
    <property type="project" value="TreeGrafter"/>
</dbReference>
<keyword evidence="2" id="KW-0547">Nucleotide-binding</keyword>
<evidence type="ECO:0000313" key="6">
    <source>
        <dbReference type="Proteomes" id="UP000207598"/>
    </source>
</evidence>
<keyword evidence="6" id="KW-1185">Reference proteome</keyword>
<dbReference type="Gene3D" id="3.40.50.300">
    <property type="entry name" value="P-loop containing nucleotide triphosphate hydrolases"/>
    <property type="match status" value="1"/>
</dbReference>
<evidence type="ECO:0000256" key="1">
    <source>
        <dbReference type="ARBA" id="ARBA00005417"/>
    </source>
</evidence>
<dbReference type="InterPro" id="IPR003593">
    <property type="entry name" value="AAA+_ATPase"/>
</dbReference>
<evidence type="ECO:0000259" key="4">
    <source>
        <dbReference type="PROSITE" id="PS50893"/>
    </source>
</evidence>
<reference evidence="5 6" key="1">
    <citation type="submission" date="2017-05" db="EMBL/GenBank/DDBJ databases">
        <authorList>
            <person name="Song R."/>
            <person name="Chenine A.L."/>
            <person name="Ruprecht R.M."/>
        </authorList>
    </citation>
    <scope>NUCLEOTIDE SEQUENCE [LARGE SCALE GENOMIC DNA]</scope>
    <source>
        <strain evidence="5 6">CECT 8898</strain>
    </source>
</reference>
<evidence type="ECO:0000256" key="3">
    <source>
        <dbReference type="ARBA" id="ARBA00022840"/>
    </source>
</evidence>
<protein>
    <submittedName>
        <fullName evidence="5">Lipoprotein-releasing system ATP-binding protein LolD</fullName>
        <ecNumber evidence="5">3.6.3.-</ecNumber>
    </submittedName>
</protein>
<dbReference type="AlphaFoldDB" id="A0A238JRN5"/>
<evidence type="ECO:0000256" key="2">
    <source>
        <dbReference type="ARBA" id="ARBA00022741"/>
    </source>
</evidence>
<keyword evidence="5" id="KW-0449">Lipoprotein</keyword>
<dbReference type="InterPro" id="IPR003439">
    <property type="entry name" value="ABC_transporter-like_ATP-bd"/>
</dbReference>
<dbReference type="InterPro" id="IPR017871">
    <property type="entry name" value="ABC_transporter-like_CS"/>
</dbReference>
<comment type="similarity">
    <text evidence="1">Belongs to the ABC transporter superfamily.</text>
</comment>
<feature type="domain" description="ABC transporter" evidence="4">
    <location>
        <begin position="5"/>
        <end position="224"/>
    </location>
</feature>
<sequence length="224" mass="23442">MALPLSVTGLEVAAPRGRRLLSVARLEVPGGALVGVRGPSGAGKSTFLHALSGLVAFRGAVRWGGTDLGALSAEGRAGFRAARMGMIFQDFLLFDELSPLGNAGLAALFAPQRVRADVQARAAASLDRLKVPEDRRAVASFSGGERQRVAVARALATNPSILLADEPTASLDRPSADRLIEDLTALVRQTGKTLIAVSHDSHLLDRMDRVLTIEDGVLSDGGTT</sequence>
<dbReference type="SMART" id="SM00382">
    <property type="entry name" value="AAA"/>
    <property type="match status" value="1"/>
</dbReference>
<dbReference type="RefSeq" id="WP_094019292.1">
    <property type="nucleotide sequence ID" value="NZ_FXYF01000001.1"/>
</dbReference>
<dbReference type="SUPFAM" id="SSF52540">
    <property type="entry name" value="P-loop containing nucleoside triphosphate hydrolases"/>
    <property type="match status" value="1"/>
</dbReference>
<dbReference type="Proteomes" id="UP000207598">
    <property type="component" value="Unassembled WGS sequence"/>
</dbReference>
<dbReference type="Pfam" id="PF00005">
    <property type="entry name" value="ABC_tran"/>
    <property type="match status" value="1"/>
</dbReference>
<dbReference type="GO" id="GO:0005886">
    <property type="term" value="C:plasma membrane"/>
    <property type="evidence" value="ECO:0007669"/>
    <property type="project" value="TreeGrafter"/>
</dbReference>